<dbReference type="AlphaFoldDB" id="A0AAN7W777"/>
<evidence type="ECO:0000259" key="2">
    <source>
        <dbReference type="Pfam" id="PF26640"/>
    </source>
</evidence>
<dbReference type="InterPro" id="IPR058525">
    <property type="entry name" value="DUF8212"/>
</dbReference>
<comment type="caution">
    <text evidence="3">The sequence shown here is derived from an EMBL/GenBank/DDBJ whole genome shotgun (WGS) entry which is preliminary data.</text>
</comment>
<evidence type="ECO:0000259" key="1">
    <source>
        <dbReference type="Pfam" id="PF06985"/>
    </source>
</evidence>
<dbReference type="PANTHER" id="PTHR10622">
    <property type="entry name" value="HET DOMAIN-CONTAINING PROTEIN"/>
    <property type="match status" value="1"/>
</dbReference>
<name>A0AAN7W777_9PEZI</name>
<protein>
    <recommendedName>
        <fullName evidence="5">Heterokaryon incompatibility domain-containing protein</fullName>
    </recommendedName>
</protein>
<reference evidence="3" key="1">
    <citation type="submission" date="2023-08" db="EMBL/GenBank/DDBJ databases">
        <title>Black Yeasts Isolated from many extreme environments.</title>
        <authorList>
            <person name="Coleine C."/>
            <person name="Stajich J.E."/>
            <person name="Selbmann L."/>
        </authorList>
    </citation>
    <scope>NUCLEOTIDE SEQUENCE</scope>
    <source>
        <strain evidence="3">CCFEE 5810</strain>
    </source>
</reference>
<sequence length="578" mass="65706">MRLLKTGPYPPGKERLELIEKYGKEIPDYAILSHTWDGDEVLFADIQNHTAHHRKAYRKITAAFDQARKDGYGFIWIDTCCINKDSSAELSEAINSMYTWYMRSKKCYAFLADVSDADLKAFDSQFRKSRWFRRGWTLQELLAPTDLEFFSRDWEPLGDRIKLQTLISETTTIEVDYLTGYRPIQQASLAARMSWAANRETTREEDAAYCLMGLFAVNMPMLYGEGGERAFIRLQEAIMSHSDDHSIFAWTDPSYAPSEKSEQDAEKRHGLLADSPRAFAQCGSIIPWDNTKDEAPYNMSNRGLGITLPLVWLSSDTCVAALECHQSFQDDRYLGIYLRKLTTGGNQFARYNCHKLGTGLLKTPGQSKRLFIRQSQPNEQGAERKQFFQLRGMTSATREYGVVDMLYPSTAVDNDGNLPHETSGARAWIPLRYPTIFAIPKGHRKLAVAILLSRRTDGEMLALLMGSITEYEVGFFVCDPTTLDGQGGWDQGYGVMQRAFAAGVCQAGEMWRLECHHVHADMRPHVQQGRKIYVVDIDVKPYAKRRTEDVAEKFLDALADSPVQKFGKVSSLFRRGRD</sequence>
<accession>A0AAN7W777</accession>
<dbReference type="Pfam" id="PF06985">
    <property type="entry name" value="HET"/>
    <property type="match status" value="1"/>
</dbReference>
<dbReference type="Proteomes" id="UP001310594">
    <property type="component" value="Unassembled WGS sequence"/>
</dbReference>
<evidence type="ECO:0000313" key="3">
    <source>
        <dbReference type="EMBL" id="KAK5701916.1"/>
    </source>
</evidence>
<gene>
    <name evidence="3" type="ORF">LTR97_004734</name>
</gene>
<feature type="domain" description="Heterokaryon incompatibility" evidence="1">
    <location>
        <begin position="29"/>
        <end position="119"/>
    </location>
</feature>
<evidence type="ECO:0008006" key="5">
    <source>
        <dbReference type="Google" id="ProtNLM"/>
    </source>
</evidence>
<dbReference type="InterPro" id="IPR010730">
    <property type="entry name" value="HET"/>
</dbReference>
<proteinExistence type="predicted"/>
<dbReference type="PANTHER" id="PTHR10622:SF10">
    <property type="entry name" value="HET DOMAIN-CONTAINING PROTEIN"/>
    <property type="match status" value="1"/>
</dbReference>
<organism evidence="3 4">
    <name type="scientific">Elasticomyces elasticus</name>
    <dbReference type="NCBI Taxonomy" id="574655"/>
    <lineage>
        <taxon>Eukaryota</taxon>
        <taxon>Fungi</taxon>
        <taxon>Dikarya</taxon>
        <taxon>Ascomycota</taxon>
        <taxon>Pezizomycotina</taxon>
        <taxon>Dothideomycetes</taxon>
        <taxon>Dothideomycetidae</taxon>
        <taxon>Mycosphaerellales</taxon>
        <taxon>Teratosphaeriaceae</taxon>
        <taxon>Elasticomyces</taxon>
    </lineage>
</organism>
<evidence type="ECO:0000313" key="4">
    <source>
        <dbReference type="Proteomes" id="UP001310594"/>
    </source>
</evidence>
<dbReference type="Pfam" id="PF26640">
    <property type="entry name" value="DUF8212"/>
    <property type="match status" value="1"/>
</dbReference>
<feature type="domain" description="DUF8212" evidence="2">
    <location>
        <begin position="229"/>
        <end position="314"/>
    </location>
</feature>
<dbReference type="EMBL" id="JAVRQU010000006">
    <property type="protein sequence ID" value="KAK5701916.1"/>
    <property type="molecule type" value="Genomic_DNA"/>
</dbReference>